<evidence type="ECO:0000256" key="5">
    <source>
        <dbReference type="ARBA" id="ARBA00023085"/>
    </source>
</evidence>
<dbReference type="SMART" id="SM00856">
    <property type="entry name" value="PMEI"/>
    <property type="match status" value="2"/>
</dbReference>
<sequence>MVFQDFDHIQERRRIERERKFRKRVTIAAISAFVLVVLVGAGVFAAVTIPKENKSGDDKKSTEKPKEVSKTTKIITTVCNVTDYKPACNETLSKAVQKHPNTIEAKDFLKYAMSAASDEVNKMHEKIKGLKFDDPKEQAAWEYCKELAGQAKGEFNRSLEGVVLKDSFGMTNLANRSGDLKSWLSAVISYGEMCADAFPEGQKRSDMHKLWTVTRQLTDNSLALIQQFTSYLSSMKHNGDQQSGRRLLQETNGHAVDDGIPPEWIEDDEQFGRRLLQETNGHSVDEEIPPEWIGDDNETQFGDDDETQLGRRLLQETTGHSVDEEGIPTWMNGEDRRILAQASKANRPTPNITVAKDGSGDYKTISEAIKSVPQKFTGRYIIYVKEGIYDEKVIIPYTMWNLTMYGDGSQKTVITGNRGVKDGLLLHQTPSIQIFGHGFMAQSMGFRNTAGPSKEQAIAAQVQADCAIFVNCRFEGYQDTLWAATHRQFYKKCLIIGTVDFIFGDAAALFQNCVLQVRKPGDGQHNVITASGRIEAHQSTGIVIQNCKIVADESLKAAKDSVKSYISRPWKDQGRSVIMETQIEDFISPEGYVPFRGDKGINTVYFAEYNNKGPGSSTDKRVKWTGVKIVKDKNSIWYFTAKPFIQGDWVEKLAMDASHSFKSYIKANELEEQAYRRRTRKRLIINTLSIIVLIMILIGALVGTLVPMKSTQSKENIPSPTYSSSAESINSVCNVTLYPESCKYSIASLKSSSNNTDPNPNPEELFKLSMQVALNELTSLSSLPNTLISSSDHSNITNDPGVQGALRSCEILIEDAVDHVNESIKAMQVGPTTVINDIRTWLSTAITDQDTCLDEIAEAANHTILEEEMRYAMRNSTQFTSNSLAIASNIMTILQLFQIPVHRKLLTAEDNDRKHTSNDDFPGGIHNGYRMLLQVEKPRPDLTVAKDGSGDFRSINEAIKLIPKRSKSRFIIYVKEGIYVENVIVGKEFWNVMIYGDGMNSTIVSGSLNKVDHVPTFLSATLIAEGRGFIARDMGFRNTAGPEKHQAVALRSSSDKSVFYRCSFDAYQDTLYTHSNRQFYRDCQIIGTIDFIFGNAAVVLQNCVIQPRQPMPNQFNAITAQSKSDPNQNTGISIQRCKITSFDNLTATTYLGRPWKNYSTTVFMQSDIGGFVDPSGWAQWTAGVDPPSTIFYAEYQNVGPGSDTGERVKWAGVRPNVTFEQAAKFTVGSFIQGSEWLTEAGVLFDGRL</sequence>
<evidence type="ECO:0000256" key="4">
    <source>
        <dbReference type="ARBA" id="ARBA00022801"/>
    </source>
</evidence>
<accession>A0ABQ8IE37</accession>
<dbReference type="InterPro" id="IPR011050">
    <property type="entry name" value="Pectin_lyase_fold/virulence"/>
</dbReference>
<feature type="domain" description="Pectinesterase inhibitor" evidence="8">
    <location>
        <begin position="70"/>
        <end position="224"/>
    </location>
</feature>
<dbReference type="Gene3D" id="2.160.20.10">
    <property type="entry name" value="Single-stranded right-handed beta-helix, Pectin lyase-like"/>
    <property type="match status" value="2"/>
</dbReference>
<evidence type="ECO:0000256" key="1">
    <source>
        <dbReference type="ARBA" id="ARBA00005184"/>
    </source>
</evidence>
<keyword evidence="7" id="KW-0812">Transmembrane</keyword>
<dbReference type="CDD" id="cd15798">
    <property type="entry name" value="PMEI-like_3"/>
    <property type="match status" value="2"/>
</dbReference>
<evidence type="ECO:0000256" key="2">
    <source>
        <dbReference type="ARBA" id="ARBA00006027"/>
    </source>
</evidence>
<dbReference type="SUPFAM" id="SSF101148">
    <property type="entry name" value="Plant invertase/pectin methylesterase inhibitor"/>
    <property type="match status" value="2"/>
</dbReference>
<dbReference type="NCBIfam" id="TIGR01614">
    <property type="entry name" value="PME_inhib"/>
    <property type="match status" value="2"/>
</dbReference>
<evidence type="ECO:0000313" key="9">
    <source>
        <dbReference type="EMBL" id="KAH7574497.1"/>
    </source>
</evidence>
<feature type="domain" description="Pectinesterase inhibitor" evidence="8">
    <location>
        <begin position="724"/>
        <end position="886"/>
    </location>
</feature>
<dbReference type="PROSITE" id="PS00800">
    <property type="entry name" value="PECTINESTERASE_1"/>
    <property type="match status" value="1"/>
</dbReference>
<dbReference type="InterPro" id="IPR012334">
    <property type="entry name" value="Pectin_lyas_fold"/>
</dbReference>
<proteinExistence type="inferred from homology"/>
<feature type="transmembrane region" description="Helical" evidence="7">
    <location>
        <begin position="27"/>
        <end position="49"/>
    </location>
</feature>
<dbReference type="InterPro" id="IPR033131">
    <property type="entry name" value="Pectinesterase_Asp_AS"/>
</dbReference>
<name>A0ABQ8IE37_9ROSI</name>
<protein>
    <recommendedName>
        <fullName evidence="8">Pectinesterase inhibitor domain-containing protein</fullName>
    </recommendedName>
</protein>
<dbReference type="EMBL" id="JAFEMO010000003">
    <property type="protein sequence ID" value="KAH7574497.1"/>
    <property type="molecule type" value="Genomic_DNA"/>
</dbReference>
<evidence type="ECO:0000259" key="8">
    <source>
        <dbReference type="SMART" id="SM00856"/>
    </source>
</evidence>
<dbReference type="InterPro" id="IPR000070">
    <property type="entry name" value="Pectinesterase_cat"/>
</dbReference>
<evidence type="ECO:0000256" key="6">
    <source>
        <dbReference type="PROSITE-ProRule" id="PRU10040"/>
    </source>
</evidence>
<dbReference type="Gene3D" id="1.20.140.40">
    <property type="entry name" value="Invertase/pectin methylesterase inhibitor family protein"/>
    <property type="match status" value="2"/>
</dbReference>
<keyword evidence="10" id="KW-1185">Reference proteome</keyword>
<evidence type="ECO:0000256" key="3">
    <source>
        <dbReference type="ARBA" id="ARBA00007786"/>
    </source>
</evidence>
<keyword evidence="7" id="KW-1133">Transmembrane helix</keyword>
<feature type="transmembrane region" description="Helical" evidence="7">
    <location>
        <begin position="683"/>
        <end position="706"/>
    </location>
</feature>
<dbReference type="SUPFAM" id="SSF51126">
    <property type="entry name" value="Pectin lyase-like"/>
    <property type="match status" value="2"/>
</dbReference>
<dbReference type="Pfam" id="PF01095">
    <property type="entry name" value="Pectinesterase"/>
    <property type="match status" value="2"/>
</dbReference>
<dbReference type="InterPro" id="IPR006501">
    <property type="entry name" value="Pectinesterase_inhib_dom"/>
</dbReference>
<comment type="pathway">
    <text evidence="1">Glycan metabolism; pectin degradation; 2-dehydro-3-deoxy-D-gluconate from pectin: step 1/5.</text>
</comment>
<dbReference type="Pfam" id="PF04043">
    <property type="entry name" value="PMEI"/>
    <property type="match status" value="2"/>
</dbReference>
<dbReference type="InterPro" id="IPR018040">
    <property type="entry name" value="Pectinesterase_Tyr_AS"/>
</dbReference>
<gene>
    <name evidence="9" type="ORF">JRO89_XS03G0303300</name>
</gene>
<keyword evidence="4" id="KW-0378">Hydrolase</keyword>
<comment type="similarity">
    <text evidence="2">In the N-terminal section; belongs to the PMEI family.</text>
</comment>
<feature type="active site" evidence="6">
    <location>
        <position position="500"/>
    </location>
</feature>
<comment type="similarity">
    <text evidence="3">In the C-terminal section; belongs to the pectinesterase family.</text>
</comment>
<dbReference type="Proteomes" id="UP000827721">
    <property type="component" value="Unassembled WGS sequence"/>
</dbReference>
<keyword evidence="7" id="KW-0472">Membrane</keyword>
<evidence type="ECO:0000313" key="10">
    <source>
        <dbReference type="Proteomes" id="UP000827721"/>
    </source>
</evidence>
<reference evidence="9 10" key="1">
    <citation type="submission" date="2021-02" db="EMBL/GenBank/DDBJ databases">
        <title>Plant Genome Project.</title>
        <authorList>
            <person name="Zhang R.-G."/>
        </authorList>
    </citation>
    <scope>NUCLEOTIDE SEQUENCE [LARGE SCALE GENOMIC DNA]</scope>
    <source>
        <tissue evidence="9">Leaves</tissue>
    </source>
</reference>
<comment type="caution">
    <text evidence="9">The sequence shown here is derived from an EMBL/GenBank/DDBJ whole genome shotgun (WGS) entry which is preliminary data.</text>
</comment>
<dbReference type="InterPro" id="IPR035513">
    <property type="entry name" value="Invertase/methylesterase_inhib"/>
</dbReference>
<dbReference type="PANTHER" id="PTHR31707">
    <property type="entry name" value="PECTINESTERASE"/>
    <property type="match status" value="1"/>
</dbReference>
<keyword evidence="5" id="KW-0063">Aspartyl esterase</keyword>
<dbReference type="PROSITE" id="PS00503">
    <property type="entry name" value="PECTINESTERASE_2"/>
    <property type="match status" value="2"/>
</dbReference>
<evidence type="ECO:0000256" key="7">
    <source>
        <dbReference type="SAM" id="Phobius"/>
    </source>
</evidence>
<organism evidence="9 10">
    <name type="scientific">Xanthoceras sorbifolium</name>
    <dbReference type="NCBI Taxonomy" id="99658"/>
    <lineage>
        <taxon>Eukaryota</taxon>
        <taxon>Viridiplantae</taxon>
        <taxon>Streptophyta</taxon>
        <taxon>Embryophyta</taxon>
        <taxon>Tracheophyta</taxon>
        <taxon>Spermatophyta</taxon>
        <taxon>Magnoliopsida</taxon>
        <taxon>eudicotyledons</taxon>
        <taxon>Gunneridae</taxon>
        <taxon>Pentapetalae</taxon>
        <taxon>rosids</taxon>
        <taxon>malvids</taxon>
        <taxon>Sapindales</taxon>
        <taxon>Sapindaceae</taxon>
        <taxon>Xanthoceroideae</taxon>
        <taxon>Xanthoceras</taxon>
    </lineage>
</organism>
<feature type="active site" evidence="6">
    <location>
        <position position="1090"/>
    </location>
</feature>